<gene>
    <name evidence="2" type="ORF">PG991_013939</name>
</gene>
<comment type="caution">
    <text evidence="2">The sequence shown here is derived from an EMBL/GenBank/DDBJ whole genome shotgun (WGS) entry which is preliminary data.</text>
</comment>
<organism evidence="2 3">
    <name type="scientific">Apiospora marii</name>
    <dbReference type="NCBI Taxonomy" id="335849"/>
    <lineage>
        <taxon>Eukaryota</taxon>
        <taxon>Fungi</taxon>
        <taxon>Dikarya</taxon>
        <taxon>Ascomycota</taxon>
        <taxon>Pezizomycotina</taxon>
        <taxon>Sordariomycetes</taxon>
        <taxon>Xylariomycetidae</taxon>
        <taxon>Amphisphaeriales</taxon>
        <taxon>Apiosporaceae</taxon>
        <taxon>Apiospora</taxon>
    </lineage>
</organism>
<keyword evidence="3" id="KW-1185">Reference proteome</keyword>
<protein>
    <submittedName>
        <fullName evidence="2">Uncharacterized protein</fullName>
    </submittedName>
</protein>
<dbReference type="Proteomes" id="UP001396898">
    <property type="component" value="Unassembled WGS sequence"/>
</dbReference>
<accession>A0ABR1R7L1</accession>
<reference evidence="2 3" key="1">
    <citation type="submission" date="2023-01" db="EMBL/GenBank/DDBJ databases">
        <title>Analysis of 21 Apiospora genomes using comparative genomics revels a genus with tremendous synthesis potential of carbohydrate active enzymes and secondary metabolites.</title>
        <authorList>
            <person name="Sorensen T."/>
        </authorList>
    </citation>
    <scope>NUCLEOTIDE SEQUENCE [LARGE SCALE GENOMIC DNA]</scope>
    <source>
        <strain evidence="2 3">CBS 20057</strain>
    </source>
</reference>
<dbReference type="PANTHER" id="PTHR35186">
    <property type="entry name" value="ANK_REP_REGION DOMAIN-CONTAINING PROTEIN"/>
    <property type="match status" value="1"/>
</dbReference>
<dbReference type="EMBL" id="JAQQWI010000018">
    <property type="protein sequence ID" value="KAK8001717.1"/>
    <property type="molecule type" value="Genomic_DNA"/>
</dbReference>
<proteinExistence type="predicted"/>
<sequence>MRHPPANSEPNPRASSRYLGFYKTDRVSDNLQGDTHTVSQIMMDPVSIVFTVLPLLAGAVKAYTSGKLDRQYQIFVNETHLLVRTALIDDDVIERMLDDPEHSQWQSNDLESTLKEFLSDSYDAYLGIVDEWCRRMQVPRAHLLYHLRGFTNIQQGMLSKGTTPHFGSRVMMACSTVGFEKTIEGLRELNGDLGRLRQQSSELQRPGTKLPDRLKEARMCSGQGDFQAIRKASKDLHQALTDGWSRNAPITTPGNMRHDVKLFADAKVKEGVCSNLAIFCRGHHMAPRWTSRPVEPTWSVFQVQSQALEWVDTGWDTPPDSDDDDRPKRRKMNSANPPTLTYLTEVTPEPEDTNSDGLCLGLHKPSVKSSSTIPHYCLGYMDNSSENSFRHSFYQGKTAHHPVPTIRDQAVSKSYTMGDILAEALDGCQSVLRQLLLARYVVSTVLKFHSTPWLGEYTTAKDIFFLGKLKASNLAEHLDTMHLETSFINDHEPRQPDPDCPMDDPASTKAFEDAKIQYGVRNVTLWCLGTMLLQIACWRQIDAADDVATIRRLSSLVCCPGPRYQRLTKKCLECDFGYGDDLAQPRLQQAVYKGLICELNDMIRSLDINAGV</sequence>
<dbReference type="PANTHER" id="PTHR35186:SF4">
    <property type="entry name" value="PRION-INHIBITION AND PROPAGATION HELO DOMAIN-CONTAINING PROTEIN"/>
    <property type="match status" value="1"/>
</dbReference>
<evidence type="ECO:0000256" key="1">
    <source>
        <dbReference type="SAM" id="MobiDB-lite"/>
    </source>
</evidence>
<evidence type="ECO:0000313" key="2">
    <source>
        <dbReference type="EMBL" id="KAK8001717.1"/>
    </source>
</evidence>
<feature type="region of interest" description="Disordered" evidence="1">
    <location>
        <begin position="311"/>
        <end position="341"/>
    </location>
</feature>
<evidence type="ECO:0000313" key="3">
    <source>
        <dbReference type="Proteomes" id="UP001396898"/>
    </source>
</evidence>
<name>A0ABR1R7L1_9PEZI</name>